<sequence>MFCFVGLALSAAGQQNDDGKLSVDLYGFIRNEIFIDSYKGLDAANELFYVVPLYVGQDDNGADINEQYSSNLSAIASRLGVKVAGPEIFGAKTSGTIEFDFGGIVKTEPTLFRIRHANMVFNWEKSRLVVGQTWHPFWGGGAFPSVAGLNTGAPFQAFNRSPQIRYDLLAGDWTVSGAAVYENQYTSKCFDAGNYSSPTQAQRNGVMPELVWSAEYKKAGFTVGAGAQIKRLKPRMTVTGSAGKFKAEEFLASTGFMGYLKHASDRFTITAKGYYGQNMTHLTLLGGYGVATRNEATGEETYTNYNNYTTLLNLVYGRKWQAGLMLGYGENLGTDAALYDDGSGTGIVTGLLPNVQDMARVAPNVALNVSKFRLVVEYEMTTANYGTGTFDFSDGLYADKHRATNHRFIAMMMYFF</sequence>
<reference evidence="2" key="1">
    <citation type="submission" date="2015-07" db="EMBL/GenBank/DDBJ databases">
        <title>Genome sequencing of Sunxiuqinia dokdonensis strain SK.</title>
        <authorList>
            <person name="Ahn S."/>
            <person name="Kim B.-C."/>
        </authorList>
    </citation>
    <scope>NUCLEOTIDE SEQUENCE [LARGE SCALE GENOMIC DNA]</scope>
    <source>
        <strain evidence="2">SK</strain>
    </source>
</reference>
<accession>A0A0L8VE42</accession>
<comment type="caution">
    <text evidence="1">The sequence shown here is derived from an EMBL/GenBank/DDBJ whole genome shotgun (WGS) entry which is preliminary data.</text>
</comment>
<dbReference type="STRING" id="1409788.NC99_04510"/>
<dbReference type="SUPFAM" id="SSF56935">
    <property type="entry name" value="Porins"/>
    <property type="match status" value="1"/>
</dbReference>
<proteinExistence type="predicted"/>
<evidence type="ECO:0000313" key="2">
    <source>
        <dbReference type="Proteomes" id="UP000036958"/>
    </source>
</evidence>
<name>A0A0L8VE42_9BACT</name>
<evidence type="ECO:0000313" key="1">
    <source>
        <dbReference type="EMBL" id="KOH46735.1"/>
    </source>
</evidence>
<dbReference type="AlphaFoldDB" id="A0A0L8VE42"/>
<organism evidence="1 2">
    <name type="scientific">Sunxiuqinia dokdonensis</name>
    <dbReference type="NCBI Taxonomy" id="1409788"/>
    <lineage>
        <taxon>Bacteria</taxon>
        <taxon>Pseudomonadati</taxon>
        <taxon>Bacteroidota</taxon>
        <taxon>Bacteroidia</taxon>
        <taxon>Marinilabiliales</taxon>
        <taxon>Prolixibacteraceae</taxon>
        <taxon>Sunxiuqinia</taxon>
    </lineage>
</organism>
<dbReference type="Proteomes" id="UP000036958">
    <property type="component" value="Unassembled WGS sequence"/>
</dbReference>
<protein>
    <submittedName>
        <fullName evidence="1">Uncharacterized protein</fullName>
    </submittedName>
</protein>
<dbReference type="EMBL" id="LGIA01000022">
    <property type="protein sequence ID" value="KOH46735.1"/>
    <property type="molecule type" value="Genomic_DNA"/>
</dbReference>
<gene>
    <name evidence="1" type="ORF">NC99_04510</name>
</gene>
<keyword evidence="2" id="KW-1185">Reference proteome</keyword>